<dbReference type="EMBL" id="REGN01000460">
    <property type="protein sequence ID" value="RNA41779.1"/>
    <property type="molecule type" value="Genomic_DNA"/>
</dbReference>
<sequence>MKSGIWNIESNCSLINCFYINMHAILYREKLSDYLLRFGASNYDLDFKLHQDNDPKHLKKWQNSKKNKIQNKPINDSEVFFTQAVSFYLWGLKMF</sequence>
<comment type="caution">
    <text evidence="1">The sequence shown here is derived from an EMBL/GenBank/DDBJ whole genome shotgun (WGS) entry which is preliminary data.</text>
</comment>
<protein>
    <submittedName>
        <fullName evidence="1">Uncharacterized protein</fullName>
    </submittedName>
</protein>
<dbReference type="Proteomes" id="UP000276133">
    <property type="component" value="Unassembled WGS sequence"/>
</dbReference>
<evidence type="ECO:0000313" key="2">
    <source>
        <dbReference type="Proteomes" id="UP000276133"/>
    </source>
</evidence>
<reference evidence="1 2" key="1">
    <citation type="journal article" date="2018" name="Sci. Rep.">
        <title>Genomic signatures of local adaptation to the degree of environmental predictability in rotifers.</title>
        <authorList>
            <person name="Franch-Gras L."/>
            <person name="Hahn C."/>
            <person name="Garcia-Roger E.M."/>
            <person name="Carmona M.J."/>
            <person name="Serra M."/>
            <person name="Gomez A."/>
        </authorList>
    </citation>
    <scope>NUCLEOTIDE SEQUENCE [LARGE SCALE GENOMIC DNA]</scope>
    <source>
        <strain evidence="1">HYR1</strain>
    </source>
</reference>
<dbReference type="AlphaFoldDB" id="A0A3M7T1H5"/>
<name>A0A3M7T1H5_BRAPC</name>
<evidence type="ECO:0000313" key="1">
    <source>
        <dbReference type="EMBL" id="RNA41779.1"/>
    </source>
</evidence>
<gene>
    <name evidence="1" type="ORF">BpHYR1_052357</name>
</gene>
<keyword evidence="2" id="KW-1185">Reference proteome</keyword>
<proteinExistence type="predicted"/>
<accession>A0A3M7T1H5</accession>
<organism evidence="1 2">
    <name type="scientific">Brachionus plicatilis</name>
    <name type="common">Marine rotifer</name>
    <name type="synonym">Brachionus muelleri</name>
    <dbReference type="NCBI Taxonomy" id="10195"/>
    <lineage>
        <taxon>Eukaryota</taxon>
        <taxon>Metazoa</taxon>
        <taxon>Spiralia</taxon>
        <taxon>Gnathifera</taxon>
        <taxon>Rotifera</taxon>
        <taxon>Eurotatoria</taxon>
        <taxon>Monogononta</taxon>
        <taxon>Pseudotrocha</taxon>
        <taxon>Ploima</taxon>
        <taxon>Brachionidae</taxon>
        <taxon>Brachionus</taxon>
    </lineage>
</organism>